<dbReference type="OrthoDB" id="338814at2759"/>
<proteinExistence type="inferred from homology"/>
<comment type="similarity">
    <text evidence="1">Belongs to the HGH1 family.</text>
</comment>
<dbReference type="Pfam" id="PF04063">
    <property type="entry name" value="DUF383"/>
    <property type="match status" value="1"/>
</dbReference>
<protein>
    <recommendedName>
        <fullName evidence="2">Protein HGH1 homolog</fullName>
    </recommendedName>
</protein>
<dbReference type="Proteomes" id="UP000594638">
    <property type="component" value="Unassembled WGS sequence"/>
</dbReference>
<dbReference type="SUPFAM" id="SSF48371">
    <property type="entry name" value="ARM repeat"/>
    <property type="match status" value="1"/>
</dbReference>
<evidence type="ECO:0000313" key="5">
    <source>
        <dbReference type="EMBL" id="CAA2953358.1"/>
    </source>
</evidence>
<dbReference type="EMBL" id="CACTIH010000088">
    <property type="protein sequence ID" value="CAA2953358.1"/>
    <property type="molecule type" value="Genomic_DNA"/>
</dbReference>
<evidence type="ECO:0000259" key="4">
    <source>
        <dbReference type="Pfam" id="PF04064"/>
    </source>
</evidence>
<dbReference type="AlphaFoldDB" id="A0A8S0PI39"/>
<dbReference type="Gramene" id="OE9A113453T2">
    <property type="protein sequence ID" value="OE9A113453C2"/>
    <property type="gene ID" value="OE9A113453"/>
</dbReference>
<evidence type="ECO:0000259" key="3">
    <source>
        <dbReference type="Pfam" id="PF04063"/>
    </source>
</evidence>
<gene>
    <name evidence="5" type="ORF">OLEA9_A113453</name>
</gene>
<evidence type="ECO:0000256" key="2">
    <source>
        <dbReference type="ARBA" id="ARBA00014076"/>
    </source>
</evidence>
<dbReference type="PANTHER" id="PTHR13387:SF9">
    <property type="entry name" value="PROTEIN HGH1 HOMOLOG"/>
    <property type="match status" value="1"/>
</dbReference>
<evidence type="ECO:0000313" key="6">
    <source>
        <dbReference type="Proteomes" id="UP000594638"/>
    </source>
</evidence>
<feature type="domain" description="Protein HGH1 N-terminal" evidence="3">
    <location>
        <begin position="98"/>
        <end position="269"/>
    </location>
</feature>
<dbReference type="Pfam" id="PF04064">
    <property type="entry name" value="DUF384"/>
    <property type="match status" value="1"/>
</dbReference>
<organism evidence="5 6">
    <name type="scientific">Olea europaea subsp. europaea</name>
    <dbReference type="NCBI Taxonomy" id="158383"/>
    <lineage>
        <taxon>Eukaryota</taxon>
        <taxon>Viridiplantae</taxon>
        <taxon>Streptophyta</taxon>
        <taxon>Embryophyta</taxon>
        <taxon>Tracheophyta</taxon>
        <taxon>Spermatophyta</taxon>
        <taxon>Magnoliopsida</taxon>
        <taxon>eudicotyledons</taxon>
        <taxon>Gunneridae</taxon>
        <taxon>Pentapetalae</taxon>
        <taxon>asterids</taxon>
        <taxon>lamiids</taxon>
        <taxon>Lamiales</taxon>
        <taxon>Oleaceae</taxon>
        <taxon>Oleeae</taxon>
        <taxon>Olea</taxon>
    </lineage>
</organism>
<reference evidence="5 6" key="1">
    <citation type="submission" date="2019-12" db="EMBL/GenBank/DDBJ databases">
        <authorList>
            <person name="Alioto T."/>
            <person name="Alioto T."/>
            <person name="Gomez Garrido J."/>
        </authorList>
    </citation>
    <scope>NUCLEOTIDE SEQUENCE [LARGE SCALE GENOMIC DNA]</scope>
</reference>
<feature type="domain" description="Protein HGH1 C-terminal" evidence="4">
    <location>
        <begin position="275"/>
        <end position="325"/>
    </location>
</feature>
<dbReference type="InterPro" id="IPR039717">
    <property type="entry name" value="Hgh1"/>
</dbReference>
<dbReference type="InterPro" id="IPR011989">
    <property type="entry name" value="ARM-like"/>
</dbReference>
<accession>A0A8S0PI39</accession>
<dbReference type="InterPro" id="IPR007206">
    <property type="entry name" value="Protein_HGH1_C"/>
</dbReference>
<dbReference type="InterPro" id="IPR007205">
    <property type="entry name" value="Protein_HGH1_N"/>
</dbReference>
<dbReference type="InterPro" id="IPR016024">
    <property type="entry name" value="ARM-type_fold"/>
</dbReference>
<evidence type="ECO:0000256" key="1">
    <source>
        <dbReference type="ARBA" id="ARBA00006712"/>
    </source>
</evidence>
<comment type="caution">
    <text evidence="5">The sequence shown here is derived from an EMBL/GenBank/DDBJ whole genome shotgun (WGS) entry which is preliminary data.</text>
</comment>
<dbReference type="Gene3D" id="1.25.10.10">
    <property type="entry name" value="Leucine-rich Repeat Variant"/>
    <property type="match status" value="1"/>
</dbReference>
<name>A0A8S0PI39_OLEEU</name>
<keyword evidence="6" id="KW-1185">Reference proteome</keyword>
<sequence length="336" mass="37382">MATELEELLGFLSSPSPPIKKAAVNIVRDYTGSEDGLRSLGKYSNVVLPSLSRLLSEEKEVSKPAAEALVNLSQNSDLARRMVEMDMVRKVMDNLYRKDCDITGLLVMLLVNLTQLDAGIDSLLQHGDDKMHGLYVMKLVRSFCTSSSEKQGDPFEHVASILVNISQKEAGRKLLLDPKRGLLKQIIRQFDSGSLLRKKGVSGTIRNCCFEADNQLHNFLLISEFLWPALLLPVAGNKIYSEEDTSKMPLELGSALSIEREVLVDHEIRVQALDAIYLLTLQESGRRAFWSVNGPRILQVGYEDEENPQVMEAYERVGSLLIQENGTGEASTQVSD</sequence>
<dbReference type="PANTHER" id="PTHR13387">
    <property type="entry name" value="PROTEIN HGH1 HOMOLOG"/>
    <property type="match status" value="1"/>
</dbReference>